<dbReference type="PANTHER" id="PTHR12304:SF4">
    <property type="entry name" value="URIDINE NUCLEOSIDASE"/>
    <property type="match status" value="1"/>
</dbReference>
<evidence type="ECO:0000256" key="1">
    <source>
        <dbReference type="ARBA" id="ARBA00022801"/>
    </source>
</evidence>
<dbReference type="InterPro" id="IPR036452">
    <property type="entry name" value="Ribo_hydro-like"/>
</dbReference>
<dbReference type="InterPro" id="IPR023186">
    <property type="entry name" value="IUNH"/>
</dbReference>
<evidence type="ECO:0000313" key="5">
    <source>
        <dbReference type="Proteomes" id="UP001597542"/>
    </source>
</evidence>
<gene>
    <name evidence="4" type="ORF">ACFSUT_07055</name>
</gene>
<name>A0ABW5HT47_9PSEU</name>
<evidence type="ECO:0000259" key="3">
    <source>
        <dbReference type="Pfam" id="PF01156"/>
    </source>
</evidence>
<keyword evidence="1 4" id="KW-0378">Hydrolase</keyword>
<sequence length="315" mass="33094">MATTTTVIVDQDGGVDDALALVLLARTPGVEIAGAGSVHGNVSATAAADNGLRALEIAGDHSTPMAVGASEPLARPLHLAHPEDLLGKAAGSPKRKPVREETAAEQIVRLARKSPGCVDLLTLGPLTNVAIALDAEPELPRLVRRAVAMAGAFEAKGNISDYAESNVWHDPEAAAQVVAAGFDLTLVPLDVTRKATVTRLWLERLAADEDRLWGRMATMLLALPGKLPAFPLHDPLAAAILLDPEIARLHRTSVTVDLGERRRGQTRAVKTEHPARSAVAVAADTGRLLAQLTHALLPGRAPVRGRASRTRAHPG</sequence>
<protein>
    <submittedName>
        <fullName evidence="4">Nucleoside hydrolase</fullName>
    </submittedName>
</protein>
<dbReference type="Proteomes" id="UP001597542">
    <property type="component" value="Unassembled WGS sequence"/>
</dbReference>
<evidence type="ECO:0000256" key="2">
    <source>
        <dbReference type="ARBA" id="ARBA00023295"/>
    </source>
</evidence>
<proteinExistence type="predicted"/>
<dbReference type="PANTHER" id="PTHR12304">
    <property type="entry name" value="INOSINE-URIDINE PREFERRING NUCLEOSIDE HYDROLASE"/>
    <property type="match status" value="1"/>
</dbReference>
<dbReference type="Pfam" id="PF01156">
    <property type="entry name" value="IU_nuc_hydro"/>
    <property type="match status" value="1"/>
</dbReference>
<evidence type="ECO:0000313" key="4">
    <source>
        <dbReference type="EMBL" id="MFD2480024.1"/>
    </source>
</evidence>
<accession>A0ABW5HT47</accession>
<keyword evidence="5" id="KW-1185">Reference proteome</keyword>
<reference evidence="5" key="1">
    <citation type="journal article" date="2019" name="Int. J. Syst. Evol. Microbiol.">
        <title>The Global Catalogue of Microorganisms (GCM) 10K type strain sequencing project: providing services to taxonomists for standard genome sequencing and annotation.</title>
        <authorList>
            <consortium name="The Broad Institute Genomics Platform"/>
            <consortium name="The Broad Institute Genome Sequencing Center for Infectious Disease"/>
            <person name="Wu L."/>
            <person name="Ma J."/>
        </authorList>
    </citation>
    <scope>NUCLEOTIDE SEQUENCE [LARGE SCALE GENOMIC DNA]</scope>
    <source>
        <strain evidence="5">CGMCC 4.7638</strain>
    </source>
</reference>
<keyword evidence="2" id="KW-0326">Glycosidase</keyword>
<dbReference type="EMBL" id="JBHUKQ010000006">
    <property type="protein sequence ID" value="MFD2480024.1"/>
    <property type="molecule type" value="Genomic_DNA"/>
</dbReference>
<dbReference type="GO" id="GO:0016787">
    <property type="term" value="F:hydrolase activity"/>
    <property type="evidence" value="ECO:0007669"/>
    <property type="project" value="UniProtKB-KW"/>
</dbReference>
<dbReference type="InterPro" id="IPR001910">
    <property type="entry name" value="Inosine/uridine_hydrolase_dom"/>
</dbReference>
<organism evidence="4 5">
    <name type="scientific">Amycolatopsis albidoflavus</name>
    <dbReference type="NCBI Taxonomy" id="102226"/>
    <lineage>
        <taxon>Bacteria</taxon>
        <taxon>Bacillati</taxon>
        <taxon>Actinomycetota</taxon>
        <taxon>Actinomycetes</taxon>
        <taxon>Pseudonocardiales</taxon>
        <taxon>Pseudonocardiaceae</taxon>
        <taxon>Amycolatopsis</taxon>
    </lineage>
</organism>
<comment type="caution">
    <text evidence="4">The sequence shown here is derived from an EMBL/GenBank/DDBJ whole genome shotgun (WGS) entry which is preliminary data.</text>
</comment>
<dbReference type="Gene3D" id="3.90.245.10">
    <property type="entry name" value="Ribonucleoside hydrolase-like"/>
    <property type="match status" value="1"/>
</dbReference>
<dbReference type="SUPFAM" id="SSF53590">
    <property type="entry name" value="Nucleoside hydrolase"/>
    <property type="match status" value="1"/>
</dbReference>
<feature type="domain" description="Inosine/uridine-preferring nucleoside hydrolase" evidence="3">
    <location>
        <begin position="7"/>
        <end position="288"/>
    </location>
</feature>
<dbReference type="RefSeq" id="WP_344286722.1">
    <property type="nucleotide sequence ID" value="NZ_BAAAHV010000027.1"/>
</dbReference>